<dbReference type="Proteomes" id="UP000626092">
    <property type="component" value="Unassembled WGS sequence"/>
</dbReference>
<protein>
    <submittedName>
        <fullName evidence="1">Uncharacterized protein</fullName>
    </submittedName>
</protein>
<keyword evidence="2" id="KW-1185">Reference proteome</keyword>
<reference evidence="1" key="1">
    <citation type="submission" date="2019-11" db="EMBL/GenBank/DDBJ databases">
        <authorList>
            <person name="Liu Y."/>
            <person name="Hou J."/>
            <person name="Li T.-Q."/>
            <person name="Guan C.-H."/>
            <person name="Wu X."/>
            <person name="Wu H.-Z."/>
            <person name="Ling F."/>
            <person name="Zhang R."/>
            <person name="Shi X.-G."/>
            <person name="Ren J.-P."/>
            <person name="Chen E.-F."/>
            <person name="Sun J.-M."/>
        </authorList>
    </citation>
    <scope>NUCLEOTIDE SEQUENCE</scope>
    <source>
        <strain evidence="1">Adult_tree_wgs_1</strain>
        <tissue evidence="1">Leaves</tissue>
    </source>
</reference>
<dbReference type="OrthoDB" id="66620at2759"/>
<dbReference type="PANTHER" id="PTHR48040:SF28">
    <property type="entry name" value="ABC TRANSPORTER G FAMILY MEMBER 39-LIKE"/>
    <property type="match status" value="1"/>
</dbReference>
<evidence type="ECO:0000313" key="2">
    <source>
        <dbReference type="Proteomes" id="UP000626092"/>
    </source>
</evidence>
<accession>A0A834G3G7</accession>
<dbReference type="PANTHER" id="PTHR48040">
    <property type="entry name" value="PLEIOTROPIC DRUG RESISTANCE PROTEIN 1-LIKE ISOFORM X1"/>
    <property type="match status" value="1"/>
</dbReference>
<organism evidence="1 2">
    <name type="scientific">Rhododendron simsii</name>
    <name type="common">Sims's rhododendron</name>
    <dbReference type="NCBI Taxonomy" id="118357"/>
    <lineage>
        <taxon>Eukaryota</taxon>
        <taxon>Viridiplantae</taxon>
        <taxon>Streptophyta</taxon>
        <taxon>Embryophyta</taxon>
        <taxon>Tracheophyta</taxon>
        <taxon>Spermatophyta</taxon>
        <taxon>Magnoliopsida</taxon>
        <taxon>eudicotyledons</taxon>
        <taxon>Gunneridae</taxon>
        <taxon>Pentapetalae</taxon>
        <taxon>asterids</taxon>
        <taxon>Ericales</taxon>
        <taxon>Ericaceae</taxon>
        <taxon>Ericoideae</taxon>
        <taxon>Rhodoreae</taxon>
        <taxon>Rhododendron</taxon>
    </lineage>
</organism>
<dbReference type="Gene3D" id="3.40.50.300">
    <property type="entry name" value="P-loop containing nucleotide triphosphate hydrolases"/>
    <property type="match status" value="1"/>
</dbReference>
<sequence>MEEDHSQNQKSGHAEEDKEALNWAALEKLPTYASLFRVPEEDNEKFLKKFRNRIEKFENLTIEADCYIGDRALPTLPNTALNIAESALSLVGIRLAKRTKVIILRDASGIIKPSRMTLLLGPPSSGKTTLLLALAEKLDPTLKARLTRIPPP</sequence>
<comment type="caution">
    <text evidence="1">The sequence shown here is derived from an EMBL/GenBank/DDBJ whole genome shotgun (WGS) entry which is preliminary data.</text>
</comment>
<gene>
    <name evidence="1" type="ORF">RHSIM_Rhsim12G0202900</name>
</gene>
<dbReference type="SUPFAM" id="SSF52540">
    <property type="entry name" value="P-loop containing nucleoside triphosphate hydrolases"/>
    <property type="match status" value="1"/>
</dbReference>
<dbReference type="AlphaFoldDB" id="A0A834G3G7"/>
<proteinExistence type="predicted"/>
<dbReference type="InterPro" id="IPR027417">
    <property type="entry name" value="P-loop_NTPase"/>
</dbReference>
<evidence type="ECO:0000313" key="1">
    <source>
        <dbReference type="EMBL" id="KAF7124917.1"/>
    </source>
</evidence>
<dbReference type="EMBL" id="WJXA01000012">
    <property type="protein sequence ID" value="KAF7124917.1"/>
    <property type="molecule type" value="Genomic_DNA"/>
</dbReference>
<name>A0A834G3G7_RHOSS</name>